<feature type="domain" description="BHLH" evidence="8">
    <location>
        <begin position="81"/>
        <end position="132"/>
    </location>
</feature>
<accession>A0A199VZF4</accession>
<evidence type="ECO:0000256" key="6">
    <source>
        <dbReference type="ARBA" id="ARBA00023242"/>
    </source>
</evidence>
<dbReference type="Pfam" id="PF22754">
    <property type="entry name" value="bHLH-TF_ACT-like_plant"/>
    <property type="match status" value="1"/>
</dbReference>
<dbReference type="GO" id="GO:0005634">
    <property type="term" value="C:nucleus"/>
    <property type="evidence" value="ECO:0007669"/>
    <property type="project" value="UniProtKB-SubCell"/>
</dbReference>
<dbReference type="Proteomes" id="UP000092600">
    <property type="component" value="Unassembled WGS sequence"/>
</dbReference>
<dbReference type="GO" id="GO:0000981">
    <property type="term" value="F:DNA-binding transcription factor activity, RNA polymerase II-specific"/>
    <property type="evidence" value="ECO:0007669"/>
    <property type="project" value="TreeGrafter"/>
</dbReference>
<evidence type="ECO:0000256" key="1">
    <source>
        <dbReference type="ARBA" id="ARBA00004123"/>
    </source>
</evidence>
<dbReference type="SUPFAM" id="SSF47459">
    <property type="entry name" value="HLH, helix-loop-helix DNA-binding domain"/>
    <property type="match status" value="1"/>
</dbReference>
<evidence type="ECO:0000256" key="5">
    <source>
        <dbReference type="ARBA" id="ARBA00023163"/>
    </source>
</evidence>
<evidence type="ECO:0000259" key="8">
    <source>
        <dbReference type="PROSITE" id="PS50888"/>
    </source>
</evidence>
<comment type="subcellular location">
    <subcellularLocation>
        <location evidence="1">Nucleus</location>
    </subcellularLocation>
</comment>
<dbReference type="CDD" id="cd11448">
    <property type="entry name" value="bHLH_AtFAMA_like"/>
    <property type="match status" value="1"/>
</dbReference>
<keyword evidence="6" id="KW-0539">Nucleus</keyword>
<gene>
    <name evidence="9" type="ORF">ACMD2_14570</name>
</gene>
<name>A0A199VZF4_ANACO</name>
<comment type="similarity">
    <text evidence="2">Belongs to the bHLH protein family.</text>
</comment>
<dbReference type="Gene3D" id="4.10.280.10">
    <property type="entry name" value="Helix-loop-helix DNA-binding domain"/>
    <property type="match status" value="1"/>
</dbReference>
<dbReference type="STRING" id="4615.A0A199VZF4"/>
<dbReference type="InterPro" id="IPR036638">
    <property type="entry name" value="HLH_DNA-bd_sf"/>
</dbReference>
<keyword evidence="4" id="KW-0238">DNA-binding</keyword>
<dbReference type="InterPro" id="IPR054502">
    <property type="entry name" value="bHLH-TF_ACT-like_plant"/>
</dbReference>
<dbReference type="GO" id="GO:0000978">
    <property type="term" value="F:RNA polymerase II cis-regulatory region sequence-specific DNA binding"/>
    <property type="evidence" value="ECO:0007669"/>
    <property type="project" value="TreeGrafter"/>
</dbReference>
<evidence type="ECO:0000313" key="9">
    <source>
        <dbReference type="EMBL" id="OAY82592.1"/>
    </source>
</evidence>
<feature type="region of interest" description="Disordered" evidence="7">
    <location>
        <begin position="53"/>
        <end position="84"/>
    </location>
</feature>
<keyword evidence="5" id="KW-0804">Transcription</keyword>
<dbReference type="Pfam" id="PF00010">
    <property type="entry name" value="HLH"/>
    <property type="match status" value="1"/>
</dbReference>
<proteinExistence type="inferred from homology"/>
<keyword evidence="3" id="KW-0805">Transcription regulation</keyword>
<protein>
    <submittedName>
        <fullName evidence="9">Transcription factor bHLH96</fullName>
    </submittedName>
</protein>
<dbReference type="InterPro" id="IPR011598">
    <property type="entry name" value="bHLH_dom"/>
</dbReference>
<dbReference type="SMART" id="SM00353">
    <property type="entry name" value="HLH"/>
    <property type="match status" value="1"/>
</dbReference>
<dbReference type="PANTHER" id="PTHR11969:SF86">
    <property type="entry name" value="TRANSCRIPTION FACTOR BHLH71"/>
    <property type="match status" value="1"/>
</dbReference>
<reference evidence="9 10" key="1">
    <citation type="journal article" date="2016" name="DNA Res.">
        <title>The draft genome of MD-2 pineapple using hybrid error correction of long reads.</title>
        <authorList>
            <person name="Redwan R.M."/>
            <person name="Saidin A."/>
            <person name="Kumar S.V."/>
        </authorList>
    </citation>
    <scope>NUCLEOTIDE SEQUENCE [LARGE SCALE GENOMIC DNA]</scope>
    <source>
        <strain evidence="10">cv. MD2</strain>
        <tissue evidence="9">Leaf</tissue>
    </source>
</reference>
<evidence type="ECO:0000313" key="10">
    <source>
        <dbReference type="Proteomes" id="UP000092600"/>
    </source>
</evidence>
<evidence type="ECO:0000256" key="2">
    <source>
        <dbReference type="ARBA" id="ARBA00005510"/>
    </source>
</evidence>
<sequence>MSSTLGGLCSSELPSFFIYDTINATQLHYTNPSESAAVLGPAPPEAAAAAAVEQQQMRVQGGKRKRRRRPRSGGSKEEVESQRMTHIAVERNRRRLMNDHLAVLRSLMPDSYIQRGDQASIVGGAIDYVKELEQLLQSLEAKKRTLLLQQQDHQKPTTHNDGYADSPPFAQFFAYPQYVWRHVARDYPFPESRPAVADIEVSLIETHASVRILSSKRPSQLLRIVAGLHTLRLTVLHLNVTAFDSMVLFSISVKVEEGCSLTTVDDIAAAVHHIISLIDAEMASIGQ</sequence>
<dbReference type="PANTHER" id="PTHR11969">
    <property type="entry name" value="MAX DIMERIZATION, MAD"/>
    <property type="match status" value="1"/>
</dbReference>
<organism evidence="9 10">
    <name type="scientific">Ananas comosus</name>
    <name type="common">Pineapple</name>
    <name type="synonym">Ananas ananas</name>
    <dbReference type="NCBI Taxonomy" id="4615"/>
    <lineage>
        <taxon>Eukaryota</taxon>
        <taxon>Viridiplantae</taxon>
        <taxon>Streptophyta</taxon>
        <taxon>Embryophyta</taxon>
        <taxon>Tracheophyta</taxon>
        <taxon>Spermatophyta</taxon>
        <taxon>Magnoliopsida</taxon>
        <taxon>Liliopsida</taxon>
        <taxon>Poales</taxon>
        <taxon>Bromeliaceae</taxon>
        <taxon>Bromelioideae</taxon>
        <taxon>Ananas</taxon>
    </lineage>
</organism>
<dbReference type="EMBL" id="LSRQ01000465">
    <property type="protein sequence ID" value="OAY82592.1"/>
    <property type="molecule type" value="Genomic_DNA"/>
</dbReference>
<dbReference type="AlphaFoldDB" id="A0A199VZF4"/>
<feature type="compositionally biased region" description="Basic residues" evidence="7">
    <location>
        <begin position="61"/>
        <end position="71"/>
    </location>
</feature>
<evidence type="ECO:0000256" key="3">
    <source>
        <dbReference type="ARBA" id="ARBA00023015"/>
    </source>
</evidence>
<evidence type="ECO:0000256" key="4">
    <source>
        <dbReference type="ARBA" id="ARBA00023125"/>
    </source>
</evidence>
<evidence type="ECO:0000256" key="7">
    <source>
        <dbReference type="SAM" id="MobiDB-lite"/>
    </source>
</evidence>
<dbReference type="PROSITE" id="PS50888">
    <property type="entry name" value="BHLH"/>
    <property type="match status" value="1"/>
</dbReference>
<feature type="compositionally biased region" description="Basic and acidic residues" evidence="7">
    <location>
        <begin position="74"/>
        <end position="84"/>
    </location>
</feature>
<dbReference type="GO" id="GO:0046983">
    <property type="term" value="F:protein dimerization activity"/>
    <property type="evidence" value="ECO:0007669"/>
    <property type="project" value="InterPro"/>
</dbReference>
<comment type="caution">
    <text evidence="9">The sequence shown here is derived from an EMBL/GenBank/DDBJ whole genome shotgun (WGS) entry which is preliminary data.</text>
</comment>